<gene>
    <name evidence="1" type="ORF">D1Z90_12740</name>
</gene>
<dbReference type="AlphaFoldDB" id="A0A418YDA6"/>
<accession>A0A418YDA6</accession>
<comment type="caution">
    <text evidence="1">The sequence shown here is derived from an EMBL/GenBank/DDBJ whole genome shotgun (WGS) entry which is preliminary data.</text>
</comment>
<proteinExistence type="predicted"/>
<sequence length="69" mass="7985">MKQSYNLALLPSDEKQGIEVDKQAAYDVWKVQTGEQPEFYLEQQKAKFNSEQALAIYVQGIEKYKKMPA</sequence>
<keyword evidence="2" id="KW-1185">Reference proteome</keyword>
<reference evidence="1 2" key="1">
    <citation type="submission" date="2018-09" db="EMBL/GenBank/DDBJ databases">
        <authorList>
            <person name="Wang F."/>
        </authorList>
    </citation>
    <scope>NUCLEOTIDE SEQUENCE [LARGE SCALE GENOMIC DNA]</scope>
    <source>
        <strain evidence="1 2">PLHSC7-2</strain>
    </source>
</reference>
<dbReference type="RefSeq" id="WP_119911152.1">
    <property type="nucleotide sequence ID" value="NZ_QZCH01000016.1"/>
</dbReference>
<dbReference type="EMBL" id="QZCH01000016">
    <property type="protein sequence ID" value="RJG42526.1"/>
    <property type="molecule type" value="Genomic_DNA"/>
</dbReference>
<dbReference type="OrthoDB" id="5918317at2"/>
<evidence type="ECO:0000313" key="1">
    <source>
        <dbReference type="EMBL" id="RJG42526.1"/>
    </source>
</evidence>
<dbReference type="Pfam" id="PF11686">
    <property type="entry name" value="DUF3283"/>
    <property type="match status" value="1"/>
</dbReference>
<evidence type="ECO:0000313" key="2">
    <source>
        <dbReference type="Proteomes" id="UP000283255"/>
    </source>
</evidence>
<organism evidence="1 2">
    <name type="scientific">Motilimonas pumila</name>
    <dbReference type="NCBI Taxonomy" id="2303987"/>
    <lineage>
        <taxon>Bacteria</taxon>
        <taxon>Pseudomonadati</taxon>
        <taxon>Pseudomonadota</taxon>
        <taxon>Gammaproteobacteria</taxon>
        <taxon>Alteromonadales</taxon>
        <taxon>Alteromonadales genera incertae sedis</taxon>
        <taxon>Motilimonas</taxon>
    </lineage>
</organism>
<dbReference type="Proteomes" id="UP000283255">
    <property type="component" value="Unassembled WGS sequence"/>
</dbReference>
<dbReference type="InterPro" id="IPR021700">
    <property type="entry name" value="DUF3283"/>
</dbReference>
<reference evidence="1 2" key="2">
    <citation type="submission" date="2019-01" db="EMBL/GenBank/DDBJ databases">
        <title>Motilimonas pumilus sp. nov., isolated from the gut of sea cucumber (Apostichopus japonicus).</title>
        <authorList>
            <person name="Wang F.-Q."/>
            <person name="Ren L.-H."/>
            <person name="Lin Y.-W."/>
            <person name="Sun G.-H."/>
            <person name="Du Z.-J."/>
            <person name="Zhao J.-X."/>
            <person name="Liu X.-J."/>
            <person name="Liu L.-J."/>
        </authorList>
    </citation>
    <scope>NUCLEOTIDE SEQUENCE [LARGE SCALE GENOMIC DNA]</scope>
    <source>
        <strain evidence="1 2">PLHSC7-2</strain>
    </source>
</reference>
<name>A0A418YDA6_9GAMM</name>
<protein>
    <submittedName>
        <fullName evidence="1">DUF3283 family protein</fullName>
    </submittedName>
</protein>